<dbReference type="PANTHER" id="PTHR38464:SF1">
    <property type="entry name" value="L-ARABINOSE ISOMERASE"/>
    <property type="match status" value="1"/>
</dbReference>
<evidence type="ECO:0000256" key="1">
    <source>
        <dbReference type="ARBA" id="ARBA00022723"/>
    </source>
</evidence>
<dbReference type="InterPro" id="IPR004216">
    <property type="entry name" value="Fuc/Ara_isomerase_C"/>
</dbReference>
<dbReference type="SUPFAM" id="SSF53743">
    <property type="entry name" value="FucI/AraA N-terminal and middle domains"/>
    <property type="match status" value="1"/>
</dbReference>
<evidence type="ECO:0000313" key="8">
    <source>
        <dbReference type="Proteomes" id="UP000003586"/>
    </source>
</evidence>
<evidence type="ECO:0000313" key="7">
    <source>
        <dbReference type="EMBL" id="AHF14477.1"/>
    </source>
</evidence>
<dbReference type="GO" id="GO:0046872">
    <property type="term" value="F:metal ion binding"/>
    <property type="evidence" value="ECO:0007669"/>
    <property type="project" value="UniProtKB-KW"/>
</dbReference>
<evidence type="ECO:0000259" key="6">
    <source>
        <dbReference type="Pfam" id="PF11762"/>
    </source>
</evidence>
<organism evidence="7 8">
    <name type="scientific">Niabella soli DSM 19437</name>
    <dbReference type="NCBI Taxonomy" id="929713"/>
    <lineage>
        <taxon>Bacteria</taxon>
        <taxon>Pseudomonadati</taxon>
        <taxon>Bacteroidota</taxon>
        <taxon>Chitinophagia</taxon>
        <taxon>Chitinophagales</taxon>
        <taxon>Chitinophagaceae</taxon>
        <taxon>Niabella</taxon>
    </lineage>
</organism>
<dbReference type="PANTHER" id="PTHR38464">
    <property type="entry name" value="L-ARABINOSE ISOMERASE"/>
    <property type="match status" value="1"/>
</dbReference>
<dbReference type="SUPFAM" id="SSF50443">
    <property type="entry name" value="FucI/AraA C-terminal domain-like"/>
    <property type="match status" value="1"/>
</dbReference>
<dbReference type="InterPro" id="IPR009015">
    <property type="entry name" value="Fucose_isomerase_N/cen_sf"/>
</dbReference>
<dbReference type="GO" id="GO:0005829">
    <property type="term" value="C:cytosol"/>
    <property type="evidence" value="ECO:0007669"/>
    <property type="project" value="TreeGrafter"/>
</dbReference>
<keyword evidence="3" id="KW-0464">Manganese</keyword>
<dbReference type="RefSeq" id="WP_008583606.1">
    <property type="nucleotide sequence ID" value="NZ_CP007035.1"/>
</dbReference>
<dbReference type="eggNOG" id="COG2407">
    <property type="taxonomic scope" value="Bacteria"/>
</dbReference>
<evidence type="ECO:0000256" key="3">
    <source>
        <dbReference type="ARBA" id="ARBA00023211"/>
    </source>
</evidence>
<feature type="domain" description="L-arabinose isomerase C-terminal" evidence="6">
    <location>
        <begin position="332"/>
        <end position="469"/>
    </location>
</feature>
<evidence type="ECO:0000256" key="5">
    <source>
        <dbReference type="ARBA" id="ARBA00023277"/>
    </source>
</evidence>
<dbReference type="InterPro" id="IPR024664">
    <property type="entry name" value="Ara_Isoase_C"/>
</dbReference>
<gene>
    <name evidence="7" type="ORF">NIASO_03305</name>
</gene>
<proteinExistence type="predicted"/>
<dbReference type="HOGENOM" id="CLU_045786_1_0_10"/>
<evidence type="ECO:0000256" key="2">
    <source>
        <dbReference type="ARBA" id="ARBA00022935"/>
    </source>
</evidence>
<dbReference type="Proteomes" id="UP000003586">
    <property type="component" value="Chromosome"/>
</dbReference>
<dbReference type="GO" id="GO:0008733">
    <property type="term" value="F:L-arabinose isomerase activity"/>
    <property type="evidence" value="ECO:0007669"/>
    <property type="project" value="InterPro"/>
</dbReference>
<keyword evidence="1" id="KW-0479">Metal-binding</keyword>
<reference evidence="7 8" key="1">
    <citation type="submission" date="2013-12" db="EMBL/GenBank/DDBJ databases">
        <authorList>
            <consortium name="DOE Joint Genome Institute"/>
            <person name="Eisen J."/>
            <person name="Huntemann M."/>
            <person name="Han J."/>
            <person name="Chen A."/>
            <person name="Kyrpides N."/>
            <person name="Mavromatis K."/>
            <person name="Markowitz V."/>
            <person name="Palaniappan K."/>
            <person name="Ivanova N."/>
            <person name="Schaumberg A."/>
            <person name="Pati A."/>
            <person name="Liolios K."/>
            <person name="Nordberg H.P."/>
            <person name="Cantor M.N."/>
            <person name="Hua S.X."/>
            <person name="Woyke T."/>
        </authorList>
    </citation>
    <scope>NUCLEOTIDE SEQUENCE [LARGE SCALE GENOMIC DNA]</scope>
    <source>
        <strain evidence="8">DSM 19437</strain>
    </source>
</reference>
<name>W0EUL2_9BACT</name>
<evidence type="ECO:0000256" key="4">
    <source>
        <dbReference type="ARBA" id="ARBA00023235"/>
    </source>
</evidence>
<dbReference type="STRING" id="929713.NIASO_03305"/>
<dbReference type="Pfam" id="PF11762">
    <property type="entry name" value="Arabinose_Iso_C"/>
    <property type="match status" value="1"/>
</dbReference>
<dbReference type="EMBL" id="CP007035">
    <property type="protein sequence ID" value="AHF14477.1"/>
    <property type="molecule type" value="Genomic_DNA"/>
</dbReference>
<keyword evidence="5" id="KW-0119">Carbohydrate metabolism</keyword>
<dbReference type="CDD" id="cd00578">
    <property type="entry name" value="L-fuc_L-ara-isomerases"/>
    <property type="match status" value="1"/>
</dbReference>
<sequence length="477" mass="52309">MQSTGVKIGLMGIGLDAYWEQFDGLRQRLEGYLKVVEEKITAVHQNIVNAGMIDTVDKAFAAGSLFRREEVDLIFLYVTTYALSATVLPAVQRTKVPVIILNLSPGAQIDYDAFNALNDRTQMTGEWLSWCSACPVPEIANVFKRSGIQFHQVTGMLHNDDACWQEITGWIEAARVAHTMAYNRLGCLGHYYSGMLDIYTDLTRQYAAFGGHIELLEVDELAALRKKVLKREIADRVHTFKNIFEVQPDCTEAELERAAKTSVALDELVQRYQLGSIAYYYKGTGNSDNEDTMSSIILGNSLLTAKGVPVAGEYEIKNAQAMKIMDSFGAGGSFTEYYAMDFKDDIVLMGHDGPGHLAIAEGKIKVRPLTVYHGKVGKGLSVEMSVKHGPVTLLSVVENQQGGLLLLVAEAESVPGPILQIGNTNSRYRFASGARNFVNNWNAQGPAHHCAIGIGHIASKIEKLGALLNMKVIQVGS</sequence>
<dbReference type="GO" id="GO:0019569">
    <property type="term" value="P:L-arabinose catabolic process to D-xylulose 5-phosphate"/>
    <property type="evidence" value="ECO:0007669"/>
    <property type="project" value="TreeGrafter"/>
</dbReference>
<keyword evidence="4 7" id="KW-0413">Isomerase</keyword>
<dbReference type="KEGG" id="nso:NIASO_03305"/>
<protein>
    <submittedName>
        <fullName evidence="7">Arabinose isomerase</fullName>
    </submittedName>
</protein>
<dbReference type="InterPro" id="IPR003762">
    <property type="entry name" value="Lara_isomerase"/>
</dbReference>
<keyword evidence="2" id="KW-0054">Arabinose catabolism</keyword>
<dbReference type="AlphaFoldDB" id="W0EUL2"/>
<keyword evidence="8" id="KW-1185">Reference proteome</keyword>
<accession>W0EUL2</accession>